<reference evidence="1 2" key="1">
    <citation type="submission" date="2024-07" db="EMBL/GenBank/DDBJ databases">
        <title>Section-level genome sequencing and comparative genomics of Aspergillus sections Usti and Cavernicolus.</title>
        <authorList>
            <consortium name="Lawrence Berkeley National Laboratory"/>
            <person name="Nybo J.L."/>
            <person name="Vesth T.C."/>
            <person name="Theobald S."/>
            <person name="Frisvad J.C."/>
            <person name="Larsen T.O."/>
            <person name="Kjaerboelling I."/>
            <person name="Rothschild-Mancinelli K."/>
            <person name="Lyhne E.K."/>
            <person name="Kogle M.E."/>
            <person name="Barry K."/>
            <person name="Clum A."/>
            <person name="Na H."/>
            <person name="Ledsgaard L."/>
            <person name="Lin J."/>
            <person name="Lipzen A."/>
            <person name="Kuo A."/>
            <person name="Riley R."/>
            <person name="Mondo S."/>
            <person name="Labutti K."/>
            <person name="Haridas S."/>
            <person name="Pangalinan J."/>
            <person name="Salamov A.A."/>
            <person name="Simmons B.A."/>
            <person name="Magnuson J.K."/>
            <person name="Chen J."/>
            <person name="Drula E."/>
            <person name="Henrissat B."/>
            <person name="Wiebenga A."/>
            <person name="Lubbers R.J."/>
            <person name="Gomes A.C."/>
            <person name="Makela M.R."/>
            <person name="Stajich J."/>
            <person name="Grigoriev I.V."/>
            <person name="Mortensen U.H."/>
            <person name="De Vries R.P."/>
            <person name="Baker S.E."/>
            <person name="Andersen M.R."/>
        </authorList>
    </citation>
    <scope>NUCLEOTIDE SEQUENCE [LARGE SCALE GENOMIC DNA]</scope>
    <source>
        <strain evidence="1 2">CBS 123904</strain>
    </source>
</reference>
<gene>
    <name evidence="1" type="ORF">BJY01DRAFT_241860</name>
</gene>
<evidence type="ECO:0000313" key="1">
    <source>
        <dbReference type="EMBL" id="KAL2858531.1"/>
    </source>
</evidence>
<evidence type="ECO:0008006" key="3">
    <source>
        <dbReference type="Google" id="ProtNLM"/>
    </source>
</evidence>
<comment type="caution">
    <text evidence="1">The sequence shown here is derived from an EMBL/GenBank/DDBJ whole genome shotgun (WGS) entry which is preliminary data.</text>
</comment>
<accession>A0ABR4L1Y8</accession>
<sequence>MDHQRCAALHNEILFRGWTGSGKNWVQPQTWWENQVPSEETARRLSPSLIEFVKRTYLIPESSAPFCFFFYLSGLTPANQVLFNGFLDENRYILLYGSSPWSLGDTLGFVFDLEASRATFIADYNDADAFHRHTLGWLPLKDILSGYVDMIAEGKVTPVQWREMGDLDPSPTDPNGDAGAHYVPPWKLKLWTSTDLHRTISAMRRVVNAIEARVDLLPKGSCELPPLVPRGTFAHEFLKAISGWIVRFSYIAPGIRFPTLAEFLYQTSQEGHHRSSLLIFQVDDDEAHDTDNSNQSTGLQTCWPPGAYIEDIRPGGDYHFANEFCLELPFRVGVNGFAKQSSGQPLGVNIMEWDPKPKGARHELYQSGFPTGFTDIRGVQIHKVLENWAGMIERGDWIVGGDGVEGGIRKFKEADTEEHWEKYTVPHLW</sequence>
<keyword evidence="2" id="KW-1185">Reference proteome</keyword>
<name>A0ABR4L1Y8_9EURO</name>
<protein>
    <recommendedName>
        <fullName evidence="3">TLDc domain-containing protein</fullName>
    </recommendedName>
</protein>
<dbReference type="EMBL" id="JBFXLU010000001">
    <property type="protein sequence ID" value="KAL2858531.1"/>
    <property type="molecule type" value="Genomic_DNA"/>
</dbReference>
<evidence type="ECO:0000313" key="2">
    <source>
        <dbReference type="Proteomes" id="UP001610446"/>
    </source>
</evidence>
<dbReference type="Proteomes" id="UP001610446">
    <property type="component" value="Unassembled WGS sequence"/>
</dbReference>
<organism evidence="1 2">
    <name type="scientific">Aspergillus pseudoustus</name>
    <dbReference type="NCBI Taxonomy" id="1810923"/>
    <lineage>
        <taxon>Eukaryota</taxon>
        <taxon>Fungi</taxon>
        <taxon>Dikarya</taxon>
        <taxon>Ascomycota</taxon>
        <taxon>Pezizomycotina</taxon>
        <taxon>Eurotiomycetes</taxon>
        <taxon>Eurotiomycetidae</taxon>
        <taxon>Eurotiales</taxon>
        <taxon>Aspergillaceae</taxon>
        <taxon>Aspergillus</taxon>
        <taxon>Aspergillus subgen. Nidulantes</taxon>
    </lineage>
</organism>
<proteinExistence type="predicted"/>